<reference evidence="9 10" key="1">
    <citation type="submission" date="2024-11" db="EMBL/GenBank/DDBJ databases">
        <title>Chromosome-level genome assembly of Eucalyptus globulus Labill. provides insights into its genome evolution.</title>
        <authorList>
            <person name="Li X."/>
        </authorList>
    </citation>
    <scope>NUCLEOTIDE SEQUENCE [LARGE SCALE GENOMIC DNA]</scope>
    <source>
        <strain evidence="9">CL2024</strain>
        <tissue evidence="9">Fresh tender leaves</tissue>
    </source>
</reference>
<comment type="similarity">
    <text evidence="2">Belongs to the CLV3/ESR signal peptide family.</text>
</comment>
<evidence type="ECO:0000256" key="4">
    <source>
        <dbReference type="ARBA" id="ARBA00022729"/>
    </source>
</evidence>
<protein>
    <submittedName>
        <fullName evidence="9">Uncharacterized protein</fullName>
    </submittedName>
</protein>
<gene>
    <name evidence="9" type="ORF">ACJRO7_001883</name>
</gene>
<evidence type="ECO:0000256" key="5">
    <source>
        <dbReference type="ARBA" id="ARBA00023180"/>
    </source>
</evidence>
<keyword evidence="4 8" id="KW-0732">Signal</keyword>
<keyword evidence="6" id="KW-0379">Hydroxylation</keyword>
<comment type="caution">
    <text evidence="9">The sequence shown here is derived from an EMBL/GenBank/DDBJ whole genome shotgun (WGS) entry which is preliminary data.</text>
</comment>
<evidence type="ECO:0000256" key="7">
    <source>
        <dbReference type="SAM" id="MobiDB-lite"/>
    </source>
</evidence>
<dbReference type="AlphaFoldDB" id="A0ABD3LW04"/>
<dbReference type="PANTHER" id="PTHR33869:SF5">
    <property type="entry name" value="CLAVATA3_ESR (CLE)-RELATED PROTEIN 4"/>
    <property type="match status" value="1"/>
</dbReference>
<name>A0ABD3LW04_EUCGL</name>
<dbReference type="GO" id="GO:0005576">
    <property type="term" value="C:extracellular region"/>
    <property type="evidence" value="ECO:0007669"/>
    <property type="project" value="UniProtKB-SubCell"/>
</dbReference>
<keyword evidence="5" id="KW-0325">Glycoprotein</keyword>
<dbReference type="EMBL" id="JBJKBG010000001">
    <property type="protein sequence ID" value="KAL3754694.1"/>
    <property type="molecule type" value="Genomic_DNA"/>
</dbReference>
<dbReference type="PANTHER" id="PTHR33869">
    <property type="entry name" value="CLAVATA3/ESR (CLE)-RELATED PROTEIN 3"/>
    <property type="match status" value="1"/>
</dbReference>
<proteinExistence type="inferred from homology"/>
<keyword evidence="3" id="KW-0964">Secreted</keyword>
<evidence type="ECO:0000256" key="2">
    <source>
        <dbReference type="ARBA" id="ARBA00005416"/>
    </source>
</evidence>
<evidence type="ECO:0000256" key="1">
    <source>
        <dbReference type="ARBA" id="ARBA00004239"/>
    </source>
</evidence>
<feature type="region of interest" description="Disordered" evidence="7">
    <location>
        <begin position="55"/>
        <end position="80"/>
    </location>
</feature>
<evidence type="ECO:0000256" key="3">
    <source>
        <dbReference type="ARBA" id="ARBA00022525"/>
    </source>
</evidence>
<dbReference type="InterPro" id="IPR039616">
    <property type="entry name" value="CLE1-4"/>
</dbReference>
<sequence length="80" mass="9407">MASPRFWFCFLLVLLALLTKSESTRPLQPYRRVRTHSSRTLRELLERVRALKVNLQGEEPMQSPYVSKRQSPHGPDPQHH</sequence>
<evidence type="ECO:0000313" key="9">
    <source>
        <dbReference type="EMBL" id="KAL3754694.1"/>
    </source>
</evidence>
<evidence type="ECO:0000313" key="10">
    <source>
        <dbReference type="Proteomes" id="UP001634007"/>
    </source>
</evidence>
<dbReference type="Proteomes" id="UP001634007">
    <property type="component" value="Unassembled WGS sequence"/>
</dbReference>
<keyword evidence="10" id="KW-1185">Reference proteome</keyword>
<evidence type="ECO:0000256" key="6">
    <source>
        <dbReference type="ARBA" id="ARBA00023278"/>
    </source>
</evidence>
<feature type="signal peptide" evidence="8">
    <location>
        <begin position="1"/>
        <end position="23"/>
    </location>
</feature>
<feature type="chain" id="PRO_5044828768" evidence="8">
    <location>
        <begin position="24"/>
        <end position="80"/>
    </location>
</feature>
<organism evidence="9 10">
    <name type="scientific">Eucalyptus globulus</name>
    <name type="common">Tasmanian blue gum</name>
    <dbReference type="NCBI Taxonomy" id="34317"/>
    <lineage>
        <taxon>Eukaryota</taxon>
        <taxon>Viridiplantae</taxon>
        <taxon>Streptophyta</taxon>
        <taxon>Embryophyta</taxon>
        <taxon>Tracheophyta</taxon>
        <taxon>Spermatophyta</taxon>
        <taxon>Magnoliopsida</taxon>
        <taxon>eudicotyledons</taxon>
        <taxon>Gunneridae</taxon>
        <taxon>Pentapetalae</taxon>
        <taxon>rosids</taxon>
        <taxon>malvids</taxon>
        <taxon>Myrtales</taxon>
        <taxon>Myrtaceae</taxon>
        <taxon>Myrtoideae</taxon>
        <taxon>Eucalypteae</taxon>
        <taxon>Eucalyptus</taxon>
    </lineage>
</organism>
<accession>A0ABD3LW04</accession>
<comment type="subcellular location">
    <subcellularLocation>
        <location evidence="1">Secreted</location>
        <location evidence="1">Extracellular space</location>
    </subcellularLocation>
</comment>
<evidence type="ECO:0000256" key="8">
    <source>
        <dbReference type="SAM" id="SignalP"/>
    </source>
</evidence>